<evidence type="ECO:0000313" key="1">
    <source>
        <dbReference type="EMBL" id="MBX39816.1"/>
    </source>
</evidence>
<name>A0A2P2NBF7_RHIMU</name>
<dbReference type="AlphaFoldDB" id="A0A2P2NBF7"/>
<sequence length="31" mass="3575">MKLISNSPSCLPTEIYMFQLKQDLINSNMSK</sequence>
<dbReference type="EMBL" id="GGEC01059332">
    <property type="protein sequence ID" value="MBX39816.1"/>
    <property type="molecule type" value="Transcribed_RNA"/>
</dbReference>
<accession>A0A2P2NBF7</accession>
<protein>
    <submittedName>
        <fullName evidence="1">Uncharacterized protein</fullName>
    </submittedName>
</protein>
<reference evidence="1" key="1">
    <citation type="submission" date="2018-02" db="EMBL/GenBank/DDBJ databases">
        <title>Rhizophora mucronata_Transcriptome.</title>
        <authorList>
            <person name="Meera S.P."/>
            <person name="Sreeshan A."/>
            <person name="Augustine A."/>
        </authorList>
    </citation>
    <scope>NUCLEOTIDE SEQUENCE</scope>
    <source>
        <tissue evidence="1">Leaf</tissue>
    </source>
</reference>
<organism evidence="1">
    <name type="scientific">Rhizophora mucronata</name>
    <name type="common">Asiatic mangrove</name>
    <dbReference type="NCBI Taxonomy" id="61149"/>
    <lineage>
        <taxon>Eukaryota</taxon>
        <taxon>Viridiplantae</taxon>
        <taxon>Streptophyta</taxon>
        <taxon>Embryophyta</taxon>
        <taxon>Tracheophyta</taxon>
        <taxon>Spermatophyta</taxon>
        <taxon>Magnoliopsida</taxon>
        <taxon>eudicotyledons</taxon>
        <taxon>Gunneridae</taxon>
        <taxon>Pentapetalae</taxon>
        <taxon>rosids</taxon>
        <taxon>fabids</taxon>
        <taxon>Malpighiales</taxon>
        <taxon>Rhizophoraceae</taxon>
        <taxon>Rhizophora</taxon>
    </lineage>
</organism>
<proteinExistence type="predicted"/>